<evidence type="ECO:0000256" key="1">
    <source>
        <dbReference type="SAM" id="MobiDB-lite"/>
    </source>
</evidence>
<dbReference type="AlphaFoldDB" id="A0A5C4MRS6"/>
<evidence type="ECO:0000313" key="3">
    <source>
        <dbReference type="EMBL" id="TNC47047.1"/>
    </source>
</evidence>
<protein>
    <submittedName>
        <fullName evidence="3">Uncharacterized protein</fullName>
    </submittedName>
</protein>
<keyword evidence="2" id="KW-0472">Membrane</keyword>
<evidence type="ECO:0000313" key="4">
    <source>
        <dbReference type="EMBL" id="TNC47259.1"/>
    </source>
</evidence>
<name>A0A5C4MRS6_9ACTN</name>
<proteinExistence type="predicted"/>
<keyword evidence="2" id="KW-1133">Transmembrane helix</keyword>
<feature type="transmembrane region" description="Helical" evidence="2">
    <location>
        <begin position="35"/>
        <end position="58"/>
    </location>
</feature>
<evidence type="ECO:0000256" key="2">
    <source>
        <dbReference type="SAM" id="Phobius"/>
    </source>
</evidence>
<gene>
    <name evidence="4" type="ORF">FHE65_10250</name>
    <name evidence="3" type="ORF">FHE65_10500</name>
</gene>
<accession>A0A5C4MRS6</accession>
<organism evidence="3 5">
    <name type="scientific">Mumia zhuanghuii</name>
    <dbReference type="NCBI Taxonomy" id="2585211"/>
    <lineage>
        <taxon>Bacteria</taxon>
        <taxon>Bacillati</taxon>
        <taxon>Actinomycetota</taxon>
        <taxon>Actinomycetes</taxon>
        <taxon>Propionibacteriales</taxon>
        <taxon>Nocardioidaceae</taxon>
        <taxon>Mumia</taxon>
    </lineage>
</organism>
<evidence type="ECO:0000313" key="5">
    <source>
        <dbReference type="Proteomes" id="UP000306740"/>
    </source>
</evidence>
<dbReference type="OrthoDB" id="3812613at2"/>
<reference evidence="3 5" key="1">
    <citation type="submission" date="2019-05" db="EMBL/GenBank/DDBJ databases">
        <title>Mumia sp. nov., isolated from the intestinal contents of plateau pika (Ochotona curzoniae) in the Qinghai-Tibet plateau of China.</title>
        <authorList>
            <person name="Tian Z."/>
        </authorList>
    </citation>
    <scope>NUCLEOTIDE SEQUENCE [LARGE SCALE GENOMIC DNA]</scope>
    <source>
        <strain evidence="5">527</strain>
        <strain evidence="3">Z527</strain>
    </source>
</reference>
<sequence>MRIDLPPERTLPDKGERAAQIVATASRGRRPITRLWAVPVAASVAAATVIGLSLVFAADDPAGTGPPAPSPGVAASATAEPPPAVPDIELWLRDLPREEAAALATDCAKGMGRTRSVFEPEEVLSAQVQRGMTGLGRTAVVVAEDSATGERIGCEIPLRYRGTTVGMGAALMRGPGSKSTVNDNDATHPAIPTDGPGGYSLGYQGGTYQVDERVASMRQRFVVDGEAGPWHVAPAVDGYVFLQVRIAERDLVGVRALAVETQVLDHDGNLLDAPGEQEDGGGVSDSPGTTRTDDRSGDLCEVARPKGQISSSTCLG</sequence>
<dbReference type="EMBL" id="VDFR01000047">
    <property type="protein sequence ID" value="TNC47259.1"/>
    <property type="molecule type" value="Genomic_DNA"/>
</dbReference>
<dbReference type="RefSeq" id="WP_139105794.1">
    <property type="nucleotide sequence ID" value="NZ_VDFR01000047.1"/>
</dbReference>
<keyword evidence="2" id="KW-0812">Transmembrane</keyword>
<comment type="caution">
    <text evidence="3">The sequence shown here is derived from an EMBL/GenBank/DDBJ whole genome shotgun (WGS) entry which is preliminary data.</text>
</comment>
<dbReference type="EMBL" id="VDFR01000048">
    <property type="protein sequence ID" value="TNC47047.1"/>
    <property type="molecule type" value="Genomic_DNA"/>
</dbReference>
<dbReference type="Proteomes" id="UP000306740">
    <property type="component" value="Unassembled WGS sequence"/>
</dbReference>
<feature type="region of interest" description="Disordered" evidence="1">
    <location>
        <begin position="268"/>
        <end position="316"/>
    </location>
</feature>
<feature type="compositionally biased region" description="Basic and acidic residues" evidence="1">
    <location>
        <begin position="291"/>
        <end position="304"/>
    </location>
</feature>